<evidence type="ECO:0000313" key="1">
    <source>
        <dbReference type="EMBL" id="EWM20127.1"/>
    </source>
</evidence>
<organism evidence="1 2">
    <name type="scientific">Nannochloropsis gaditana</name>
    <dbReference type="NCBI Taxonomy" id="72520"/>
    <lineage>
        <taxon>Eukaryota</taxon>
        <taxon>Sar</taxon>
        <taxon>Stramenopiles</taxon>
        <taxon>Ochrophyta</taxon>
        <taxon>Eustigmatophyceae</taxon>
        <taxon>Eustigmatales</taxon>
        <taxon>Monodopsidaceae</taxon>
        <taxon>Nannochloropsis</taxon>
    </lineage>
</organism>
<keyword evidence="2" id="KW-1185">Reference proteome</keyword>
<reference evidence="1 2" key="1">
    <citation type="journal article" date="2014" name="Mol. Plant">
        <title>Chromosome Scale Genome Assembly and Transcriptome Profiling of Nannochloropsis gaditana in Nitrogen Depletion.</title>
        <authorList>
            <person name="Corteggiani Carpinelli E."/>
            <person name="Telatin A."/>
            <person name="Vitulo N."/>
            <person name="Forcato C."/>
            <person name="D'Angelo M."/>
            <person name="Schiavon R."/>
            <person name="Vezzi A."/>
            <person name="Giacometti G.M."/>
            <person name="Morosinotto T."/>
            <person name="Valle G."/>
        </authorList>
    </citation>
    <scope>NUCLEOTIDE SEQUENCE [LARGE SCALE GENOMIC DNA]</scope>
    <source>
        <strain evidence="1 2">B-31</strain>
    </source>
</reference>
<proteinExistence type="predicted"/>
<evidence type="ECO:0000313" key="2">
    <source>
        <dbReference type="Proteomes" id="UP000019335"/>
    </source>
</evidence>
<protein>
    <submittedName>
        <fullName evidence="1">Uncharacterized protein</fullName>
    </submittedName>
</protein>
<dbReference type="AlphaFoldDB" id="W7T081"/>
<accession>W7T081</accession>
<name>W7T081_9STRA</name>
<comment type="caution">
    <text evidence="1">The sequence shown here is derived from an EMBL/GenBank/DDBJ whole genome shotgun (WGS) entry which is preliminary data.</text>
</comment>
<sequence>MSRGRTLHACTRRTPVPPLHAAVASLPRSLSGKGGRHLQSISRLEACRPPPPLPIYLLLLLPQHPATRTTTFFPLCLHPSRLIPTPRTSCAGFAPHEFHVGIDTPVRASFPKGKLTFFAHCAPPLSTHAPLGIL</sequence>
<gene>
    <name evidence="1" type="ORF">Naga_101689g1</name>
</gene>
<dbReference type="EMBL" id="AZIL01003330">
    <property type="protein sequence ID" value="EWM20127.1"/>
    <property type="molecule type" value="Genomic_DNA"/>
</dbReference>
<dbReference type="Proteomes" id="UP000019335">
    <property type="component" value="Unassembled WGS sequence"/>
</dbReference>